<dbReference type="PROSITE" id="PS00550">
    <property type="entry name" value="HEMERYTHRINS"/>
    <property type="match status" value="1"/>
</dbReference>
<dbReference type="GO" id="GO:0046872">
    <property type="term" value="F:metal ion binding"/>
    <property type="evidence" value="ECO:0007669"/>
    <property type="project" value="UniProtKB-KW"/>
</dbReference>
<evidence type="ECO:0000256" key="1">
    <source>
        <dbReference type="ARBA" id="ARBA00004370"/>
    </source>
</evidence>
<dbReference type="InterPro" id="IPR003660">
    <property type="entry name" value="HAMP_dom"/>
</dbReference>
<comment type="similarity">
    <text evidence="6">Belongs to the methyl-accepting chemotaxis (MCP) protein family.</text>
</comment>
<keyword evidence="5 7" id="KW-0807">Transducer</keyword>
<feature type="domain" description="Methyl-accepting transducer" evidence="9">
    <location>
        <begin position="277"/>
        <end position="513"/>
    </location>
</feature>
<dbReference type="EMBL" id="JAHCVJ010000009">
    <property type="protein sequence ID" value="MBT0666218.1"/>
    <property type="molecule type" value="Genomic_DNA"/>
</dbReference>
<evidence type="ECO:0000256" key="5">
    <source>
        <dbReference type="ARBA" id="ARBA00023224"/>
    </source>
</evidence>
<dbReference type="InterPro" id="IPR004089">
    <property type="entry name" value="MCPsignal_dom"/>
</dbReference>
<dbReference type="SMART" id="SM00304">
    <property type="entry name" value="HAMP"/>
    <property type="match status" value="1"/>
</dbReference>
<dbReference type="PRINTS" id="PR00260">
    <property type="entry name" value="CHEMTRNSDUCR"/>
</dbReference>
<keyword evidence="12" id="KW-1185">Reference proteome</keyword>
<dbReference type="Gene3D" id="1.20.120.30">
    <property type="entry name" value="Aspartate receptor, ligand-binding domain"/>
    <property type="match status" value="1"/>
</dbReference>
<dbReference type="CDD" id="cd11386">
    <property type="entry name" value="MCP_signal"/>
    <property type="match status" value="1"/>
</dbReference>
<sequence length="801" mass="87039">MLTLSTVRAKLILVVSLLSFGMVIIGLIGLGSTKRANSGMEDMYNNNLVPVVQITTVRASINAIVRELAFAAIHDPANQVSKLHDHPVTNHTESVEKALGEITKLWTEYEKTIDSPEEKKLADAFNTTKNEFIDKTVSPALDNIKSNNFGVVNELIFKGGTAQAKKAAGDAQLLLEFQLKQAKDLYQSSNASYQKMIGWSVASIIIGVILAVTVGFLIIRSITKSTRSLMETAGHIEKGDLTARCNMRGTDEMSQIAKSFDQIASTFTSSINNLTAIASEVTAAASKVHMSSETLAAGSEQVASETTTVATAGEEMAATSSDIAKNCQLAAESASQASEQANHGSTIIKNSIAVMERIAQRVSESAKTVGSLGEKSEQIGQIIGTIQDIADQTNLLALNAAIEAARAGEQGRGFAVVADEVRALAERTTKATKEIDTMIKSIQQETKTAVSSMEEGVVQVEQGTQEAARSGEAIDSILAQISNLSMQVSQIATAAEEQTATTSEISGNMQRITDVVRQSSQSAHESSVEASHLNTLAESLMADLNKFTIEENVALSLKKAKSAHMIFTGKIRSHLSGATRLDPNNLPTHLTCAFGKWCQGTGKELCGHQQLFREIEGPHAKVHELGKQAVLAFNNGDPRKAHEYCDEMISQSEYLIDMLDRLSNDNVSFLQWNSKYSVNIRQFDDQHKRLVDMVNQLNDSMKTGKGHATLKSILDGLIQYTASHFSDEERVMAQHNYPDLAMHKKAHEELKKTAIDLQNKFNSNSSALSTEVMVFLKDWLINHIQGLDKRYGNYLNGKGVS</sequence>
<dbReference type="InterPro" id="IPR035938">
    <property type="entry name" value="Hemerythrin-like_sf"/>
</dbReference>
<evidence type="ECO:0000313" key="11">
    <source>
        <dbReference type="EMBL" id="MBT0666218.1"/>
    </source>
</evidence>
<evidence type="ECO:0000256" key="7">
    <source>
        <dbReference type="PROSITE-ProRule" id="PRU00284"/>
    </source>
</evidence>
<dbReference type="Pfam" id="PF13682">
    <property type="entry name" value="CZB"/>
    <property type="match status" value="1"/>
</dbReference>
<dbReference type="InterPro" id="IPR025991">
    <property type="entry name" value="Chemoreceptor_zinc-bind_dom"/>
</dbReference>
<dbReference type="InterPro" id="IPR004090">
    <property type="entry name" value="Chemotax_Me-accpt_rcpt"/>
</dbReference>
<dbReference type="InterPro" id="IPR012827">
    <property type="entry name" value="Hemerythrin_metal-bd"/>
</dbReference>
<dbReference type="Pfam" id="PF12729">
    <property type="entry name" value="4HB_MCP_1"/>
    <property type="match status" value="1"/>
</dbReference>
<dbReference type="Proteomes" id="UP000811899">
    <property type="component" value="Unassembled WGS sequence"/>
</dbReference>
<keyword evidence="4" id="KW-0408">Iron</keyword>
<evidence type="ECO:0000259" key="10">
    <source>
        <dbReference type="PROSITE" id="PS50885"/>
    </source>
</evidence>
<dbReference type="GO" id="GO:0007165">
    <property type="term" value="P:signal transduction"/>
    <property type="evidence" value="ECO:0007669"/>
    <property type="project" value="UniProtKB-KW"/>
</dbReference>
<organism evidence="11 12">
    <name type="scientific">Geoanaerobacter pelophilus</name>
    <dbReference type="NCBI Taxonomy" id="60036"/>
    <lineage>
        <taxon>Bacteria</taxon>
        <taxon>Pseudomonadati</taxon>
        <taxon>Thermodesulfobacteriota</taxon>
        <taxon>Desulfuromonadia</taxon>
        <taxon>Geobacterales</taxon>
        <taxon>Geobacteraceae</taxon>
        <taxon>Geoanaerobacter</taxon>
    </lineage>
</organism>
<protein>
    <submittedName>
        <fullName evidence="11">Bacteriohemerythrin</fullName>
    </submittedName>
</protein>
<evidence type="ECO:0000313" key="12">
    <source>
        <dbReference type="Proteomes" id="UP000811899"/>
    </source>
</evidence>
<name>A0AAW4LAU6_9BACT</name>
<dbReference type="GO" id="GO:0006935">
    <property type="term" value="P:chemotaxis"/>
    <property type="evidence" value="ECO:0007669"/>
    <property type="project" value="InterPro"/>
</dbReference>
<dbReference type="SUPFAM" id="SSF47188">
    <property type="entry name" value="Hemerythrin-like"/>
    <property type="match status" value="1"/>
</dbReference>
<dbReference type="Gene3D" id="6.10.340.10">
    <property type="match status" value="1"/>
</dbReference>
<dbReference type="PROSITE" id="PS50885">
    <property type="entry name" value="HAMP"/>
    <property type="match status" value="1"/>
</dbReference>
<evidence type="ECO:0000256" key="2">
    <source>
        <dbReference type="ARBA" id="ARBA00010587"/>
    </source>
</evidence>
<dbReference type="AlphaFoldDB" id="A0AAW4LAU6"/>
<feature type="domain" description="HAMP" evidence="10">
    <location>
        <begin position="220"/>
        <end position="272"/>
    </location>
</feature>
<evidence type="ECO:0000256" key="3">
    <source>
        <dbReference type="ARBA" id="ARBA00022723"/>
    </source>
</evidence>
<feature type="transmembrane region" description="Helical" evidence="8">
    <location>
        <begin position="12"/>
        <end position="30"/>
    </location>
</feature>
<keyword evidence="8" id="KW-1133">Transmembrane helix</keyword>
<evidence type="ECO:0000256" key="4">
    <source>
        <dbReference type="ARBA" id="ARBA00023004"/>
    </source>
</evidence>
<comment type="subcellular location">
    <subcellularLocation>
        <location evidence="1">Membrane</location>
    </subcellularLocation>
</comment>
<dbReference type="FunFam" id="1.10.287.950:FF:000001">
    <property type="entry name" value="Methyl-accepting chemotaxis sensory transducer"/>
    <property type="match status" value="1"/>
</dbReference>
<gene>
    <name evidence="11" type="ORF">KI809_18045</name>
</gene>
<dbReference type="Gene3D" id="1.20.120.50">
    <property type="entry name" value="Hemerythrin-like"/>
    <property type="match status" value="1"/>
</dbReference>
<dbReference type="NCBIfam" id="TIGR02481">
    <property type="entry name" value="hemeryth_dom"/>
    <property type="match status" value="1"/>
</dbReference>
<dbReference type="PANTHER" id="PTHR32089:SF112">
    <property type="entry name" value="LYSOZYME-LIKE PROTEIN-RELATED"/>
    <property type="match status" value="1"/>
</dbReference>
<accession>A0AAW4LAU6</accession>
<dbReference type="CDD" id="cd12107">
    <property type="entry name" value="Hemerythrin"/>
    <property type="match status" value="1"/>
</dbReference>
<dbReference type="RefSeq" id="WP_214172987.1">
    <property type="nucleotide sequence ID" value="NZ_JAHCVJ010000009.1"/>
</dbReference>
<reference evidence="11 12" key="1">
    <citation type="submission" date="2021-05" db="EMBL/GenBank/DDBJ databases">
        <title>The draft genome of Geobacter pelophilus DSM 12255.</title>
        <authorList>
            <person name="Xu Z."/>
            <person name="Masuda Y."/>
            <person name="Itoh H."/>
            <person name="Senoo K."/>
        </authorList>
    </citation>
    <scope>NUCLEOTIDE SEQUENCE [LARGE SCALE GENOMIC DNA]</scope>
    <source>
        <strain evidence="11 12">DSM 12255</strain>
    </source>
</reference>
<dbReference type="GO" id="GO:0004888">
    <property type="term" value="F:transmembrane signaling receptor activity"/>
    <property type="evidence" value="ECO:0007669"/>
    <property type="project" value="InterPro"/>
</dbReference>
<keyword evidence="8" id="KW-0812">Transmembrane</keyword>
<dbReference type="Pfam" id="PF01814">
    <property type="entry name" value="Hemerythrin"/>
    <property type="match status" value="1"/>
</dbReference>
<evidence type="ECO:0000259" key="9">
    <source>
        <dbReference type="PROSITE" id="PS50111"/>
    </source>
</evidence>
<dbReference type="InterPro" id="IPR016131">
    <property type="entry name" value="Haemerythrin_Fe_BS"/>
</dbReference>
<dbReference type="SMART" id="SM00283">
    <property type="entry name" value="MA"/>
    <property type="match status" value="1"/>
</dbReference>
<keyword evidence="3" id="KW-0479">Metal-binding</keyword>
<dbReference type="InterPro" id="IPR012312">
    <property type="entry name" value="Hemerythrin-like"/>
</dbReference>
<keyword evidence="8" id="KW-0472">Membrane</keyword>
<dbReference type="InterPro" id="IPR024478">
    <property type="entry name" value="HlyB_4HB_MCP"/>
</dbReference>
<dbReference type="Pfam" id="PF00672">
    <property type="entry name" value="HAMP"/>
    <property type="match status" value="1"/>
</dbReference>
<dbReference type="Gene3D" id="1.10.287.950">
    <property type="entry name" value="Methyl-accepting chemotaxis protein"/>
    <property type="match status" value="1"/>
</dbReference>
<dbReference type="CDD" id="cd06225">
    <property type="entry name" value="HAMP"/>
    <property type="match status" value="1"/>
</dbReference>
<comment type="caution">
    <text evidence="11">The sequence shown here is derived from an EMBL/GenBank/DDBJ whole genome shotgun (WGS) entry which is preliminary data.</text>
</comment>
<evidence type="ECO:0000256" key="6">
    <source>
        <dbReference type="ARBA" id="ARBA00029447"/>
    </source>
</evidence>
<dbReference type="GO" id="GO:0016020">
    <property type="term" value="C:membrane"/>
    <property type="evidence" value="ECO:0007669"/>
    <property type="project" value="UniProtKB-SubCell"/>
</dbReference>
<proteinExistence type="inferred from homology"/>
<dbReference type="SUPFAM" id="SSF58104">
    <property type="entry name" value="Methyl-accepting chemotaxis protein (MCP) signaling domain"/>
    <property type="match status" value="1"/>
</dbReference>
<dbReference type="PANTHER" id="PTHR32089">
    <property type="entry name" value="METHYL-ACCEPTING CHEMOTAXIS PROTEIN MCPB"/>
    <property type="match status" value="1"/>
</dbReference>
<dbReference type="PROSITE" id="PS50111">
    <property type="entry name" value="CHEMOTAXIS_TRANSDUC_2"/>
    <property type="match status" value="1"/>
</dbReference>
<comment type="similarity">
    <text evidence="2">Belongs to the hemerythrin family.</text>
</comment>
<evidence type="ECO:0000256" key="8">
    <source>
        <dbReference type="SAM" id="Phobius"/>
    </source>
</evidence>
<feature type="transmembrane region" description="Helical" evidence="8">
    <location>
        <begin position="196"/>
        <end position="219"/>
    </location>
</feature>
<dbReference type="NCBIfam" id="NF033749">
    <property type="entry name" value="bact_hemeryth"/>
    <property type="match status" value="1"/>
</dbReference>
<dbReference type="Pfam" id="PF00015">
    <property type="entry name" value="MCPsignal"/>
    <property type="match status" value="1"/>
</dbReference>